<feature type="region of interest" description="Disordered" evidence="1">
    <location>
        <begin position="1"/>
        <end position="30"/>
    </location>
</feature>
<feature type="transmembrane region" description="Helical" evidence="2">
    <location>
        <begin position="435"/>
        <end position="455"/>
    </location>
</feature>
<feature type="region of interest" description="Disordered" evidence="1">
    <location>
        <begin position="110"/>
        <end position="197"/>
    </location>
</feature>
<dbReference type="AlphaFoldDB" id="A0AAV9GZ19"/>
<feature type="transmembrane region" description="Helical" evidence="2">
    <location>
        <begin position="462"/>
        <end position="481"/>
    </location>
</feature>
<keyword evidence="2" id="KW-0472">Membrane</keyword>
<comment type="caution">
    <text evidence="4">The sequence shown here is derived from an EMBL/GenBank/DDBJ whole genome shotgun (WGS) entry which is preliminary data.</text>
</comment>
<reference evidence="4" key="2">
    <citation type="submission" date="2023-05" db="EMBL/GenBank/DDBJ databases">
        <authorList>
            <consortium name="Lawrence Berkeley National Laboratory"/>
            <person name="Steindorff A."/>
            <person name="Hensen N."/>
            <person name="Bonometti L."/>
            <person name="Westerberg I."/>
            <person name="Brannstrom I.O."/>
            <person name="Guillou S."/>
            <person name="Cros-Aarteil S."/>
            <person name="Calhoun S."/>
            <person name="Haridas S."/>
            <person name="Kuo A."/>
            <person name="Mondo S."/>
            <person name="Pangilinan J."/>
            <person name="Riley R."/>
            <person name="Labutti K."/>
            <person name="Andreopoulos B."/>
            <person name="Lipzen A."/>
            <person name="Chen C."/>
            <person name="Yanf M."/>
            <person name="Daum C."/>
            <person name="Ng V."/>
            <person name="Clum A."/>
            <person name="Ohm R."/>
            <person name="Martin F."/>
            <person name="Silar P."/>
            <person name="Natvig D."/>
            <person name="Lalanne C."/>
            <person name="Gautier V."/>
            <person name="Ament-Velasquez S.L."/>
            <person name="Kruys A."/>
            <person name="Hutchinson M.I."/>
            <person name="Powell A.J."/>
            <person name="Barry K."/>
            <person name="Miller A.N."/>
            <person name="Grigoriev I.V."/>
            <person name="Debuchy R."/>
            <person name="Gladieux P."/>
            <person name="Thoren M.H."/>
            <person name="Johannesson H."/>
        </authorList>
    </citation>
    <scope>NUCLEOTIDE SEQUENCE</scope>
    <source>
        <strain evidence="4">PSN243</strain>
    </source>
</reference>
<feature type="transmembrane region" description="Helical" evidence="2">
    <location>
        <begin position="411"/>
        <end position="429"/>
    </location>
</feature>
<organism evidence="4 5">
    <name type="scientific">Podospora aff. communis PSN243</name>
    <dbReference type="NCBI Taxonomy" id="3040156"/>
    <lineage>
        <taxon>Eukaryota</taxon>
        <taxon>Fungi</taxon>
        <taxon>Dikarya</taxon>
        <taxon>Ascomycota</taxon>
        <taxon>Pezizomycotina</taxon>
        <taxon>Sordariomycetes</taxon>
        <taxon>Sordariomycetidae</taxon>
        <taxon>Sordariales</taxon>
        <taxon>Podosporaceae</taxon>
        <taxon>Podospora</taxon>
    </lineage>
</organism>
<protein>
    <recommendedName>
        <fullName evidence="3">DUF6594 domain-containing protein</fullName>
    </recommendedName>
</protein>
<gene>
    <name evidence="4" type="ORF">QBC34DRAFT_490643</name>
</gene>
<proteinExistence type="predicted"/>
<evidence type="ECO:0000256" key="1">
    <source>
        <dbReference type="SAM" id="MobiDB-lite"/>
    </source>
</evidence>
<feature type="compositionally biased region" description="Low complexity" evidence="1">
    <location>
        <begin position="131"/>
        <end position="143"/>
    </location>
</feature>
<evidence type="ECO:0000313" key="5">
    <source>
        <dbReference type="Proteomes" id="UP001321760"/>
    </source>
</evidence>
<keyword evidence="2" id="KW-0812">Transmembrane</keyword>
<dbReference type="InterPro" id="IPR046529">
    <property type="entry name" value="DUF6594"/>
</dbReference>
<evidence type="ECO:0000259" key="3">
    <source>
        <dbReference type="Pfam" id="PF20237"/>
    </source>
</evidence>
<accession>A0AAV9GZ19</accession>
<evidence type="ECO:0000256" key="2">
    <source>
        <dbReference type="SAM" id="Phobius"/>
    </source>
</evidence>
<keyword evidence="5" id="KW-1185">Reference proteome</keyword>
<dbReference type="Pfam" id="PF20237">
    <property type="entry name" value="DUF6594"/>
    <property type="match status" value="1"/>
</dbReference>
<keyword evidence="2" id="KW-1133">Transmembrane helix</keyword>
<reference evidence="4" key="1">
    <citation type="journal article" date="2023" name="Mol. Phylogenet. Evol.">
        <title>Genome-scale phylogeny and comparative genomics of the fungal order Sordariales.</title>
        <authorList>
            <person name="Hensen N."/>
            <person name="Bonometti L."/>
            <person name="Westerberg I."/>
            <person name="Brannstrom I.O."/>
            <person name="Guillou S."/>
            <person name="Cros-Aarteil S."/>
            <person name="Calhoun S."/>
            <person name="Haridas S."/>
            <person name="Kuo A."/>
            <person name="Mondo S."/>
            <person name="Pangilinan J."/>
            <person name="Riley R."/>
            <person name="LaButti K."/>
            <person name="Andreopoulos B."/>
            <person name="Lipzen A."/>
            <person name="Chen C."/>
            <person name="Yan M."/>
            <person name="Daum C."/>
            <person name="Ng V."/>
            <person name="Clum A."/>
            <person name="Steindorff A."/>
            <person name="Ohm R.A."/>
            <person name="Martin F."/>
            <person name="Silar P."/>
            <person name="Natvig D.O."/>
            <person name="Lalanne C."/>
            <person name="Gautier V."/>
            <person name="Ament-Velasquez S.L."/>
            <person name="Kruys A."/>
            <person name="Hutchinson M.I."/>
            <person name="Powell A.J."/>
            <person name="Barry K."/>
            <person name="Miller A.N."/>
            <person name="Grigoriev I.V."/>
            <person name="Debuchy R."/>
            <person name="Gladieux P."/>
            <person name="Hiltunen Thoren M."/>
            <person name="Johannesson H."/>
        </authorList>
    </citation>
    <scope>NUCLEOTIDE SEQUENCE</scope>
    <source>
        <strain evidence="4">PSN243</strain>
    </source>
</reference>
<dbReference type="Proteomes" id="UP001321760">
    <property type="component" value="Unassembled WGS sequence"/>
</dbReference>
<feature type="domain" description="DUF6594" evidence="3">
    <location>
        <begin position="304"/>
        <end position="474"/>
    </location>
</feature>
<name>A0AAV9GZ19_9PEZI</name>
<sequence>MRQWRQDAVLRPSEPGYDEDGFPVDLPRNDTPNGNALRLWWRYGAKPYRRSPSPPAPGFGRSGYPLALRGLMMPTGIEDPEANARALVEFADRPNWPGYDGHGIPLGLPGLPADAVASPDGQIDRTFEPWGESSSDGDSGASEARSKTSYLSLGPDTGMRSRASSPEVPSPPPQRSIPSAEPAEPSRPMQWGKGYDPAPSSSHFVRGMFSNIVNPRSNYHPGPADDPERVAAGSEEPLHFERRLWRDYGGSVVYTSKDALKVNIATLQRLKLQRLRKELVVSAFRFKYSPGNLHTPYIDDVLHKYVEALKEYDYMRECAAKGELADPFIVTTKNDHHKALIWQAEAKFRDTLSSPHFLSSQERFLADEFENDLKAAGKQTAGPMPSLMGGNAETRNVVNKRDNIEGFLRRLGMACLGGVFLIGPMLLMVLTGSQLASLVTPSVCVFAFGVAMAVFLDKPFDVLSATAAYAAVLVVFVGTSASTNAEA</sequence>
<evidence type="ECO:0000313" key="4">
    <source>
        <dbReference type="EMBL" id="KAK4454219.1"/>
    </source>
</evidence>
<dbReference type="EMBL" id="MU865917">
    <property type="protein sequence ID" value="KAK4454219.1"/>
    <property type="molecule type" value="Genomic_DNA"/>
</dbReference>